<keyword evidence="2" id="KW-1185">Reference proteome</keyword>
<accession>A0A4Y3RKU6</accession>
<dbReference type="Proteomes" id="UP000315226">
    <property type="component" value="Unassembled WGS sequence"/>
</dbReference>
<reference evidence="1 2" key="1">
    <citation type="submission" date="2019-06" db="EMBL/GenBank/DDBJ databases">
        <title>Whole genome shotgun sequence of Streptomyces gardneri NBRC 12865.</title>
        <authorList>
            <person name="Hosoyama A."/>
            <person name="Uohara A."/>
            <person name="Ohji S."/>
            <person name="Ichikawa N."/>
        </authorList>
    </citation>
    <scope>NUCLEOTIDE SEQUENCE [LARGE SCALE GENOMIC DNA]</scope>
    <source>
        <strain evidence="1 2">NBRC 12865</strain>
    </source>
</reference>
<name>A0A4Y3RKU6_9ACTN</name>
<dbReference type="RefSeq" id="WP_141297455.1">
    <property type="nucleotide sequence ID" value="NZ_BJMN01000022.1"/>
</dbReference>
<evidence type="ECO:0000313" key="1">
    <source>
        <dbReference type="EMBL" id="GEB57989.1"/>
    </source>
</evidence>
<dbReference type="EMBL" id="BJMN01000022">
    <property type="protein sequence ID" value="GEB57989.1"/>
    <property type="molecule type" value="Genomic_DNA"/>
</dbReference>
<organism evidence="1 2">
    <name type="scientific">Streptomyces gardneri</name>
    <dbReference type="NCBI Taxonomy" id="66892"/>
    <lineage>
        <taxon>Bacteria</taxon>
        <taxon>Bacillati</taxon>
        <taxon>Actinomycetota</taxon>
        <taxon>Actinomycetes</taxon>
        <taxon>Kitasatosporales</taxon>
        <taxon>Streptomycetaceae</taxon>
        <taxon>Streptomyces</taxon>
    </lineage>
</organism>
<comment type="caution">
    <text evidence="1">The sequence shown here is derived from an EMBL/GenBank/DDBJ whole genome shotgun (WGS) entry which is preliminary data.</text>
</comment>
<gene>
    <name evidence="1" type="ORF">SGA01_35940</name>
</gene>
<evidence type="ECO:0000313" key="2">
    <source>
        <dbReference type="Proteomes" id="UP000315226"/>
    </source>
</evidence>
<dbReference type="AlphaFoldDB" id="A0A4Y3RKU6"/>
<protein>
    <submittedName>
        <fullName evidence="1">Uncharacterized protein</fullName>
    </submittedName>
</protein>
<sequence>MNENFPTALPGSEPGLFVALGPFVTDRYGTDPGLRPGGDAVECVIDFCEFGRLGVGVRNATAEVAGTES</sequence>
<proteinExistence type="predicted"/>